<dbReference type="InterPro" id="IPR013120">
    <property type="entry name" value="FAR_NAD-bd"/>
</dbReference>
<dbReference type="Proteomes" id="UP000502823">
    <property type="component" value="Unassembled WGS sequence"/>
</dbReference>
<dbReference type="InterPro" id="IPR026055">
    <property type="entry name" value="FAR"/>
</dbReference>
<evidence type="ECO:0000259" key="12">
    <source>
        <dbReference type="Pfam" id="PF07993"/>
    </source>
</evidence>
<evidence type="ECO:0000256" key="2">
    <source>
        <dbReference type="ARBA" id="ARBA00005928"/>
    </source>
</evidence>
<dbReference type="Pfam" id="PF03015">
    <property type="entry name" value="Sterile"/>
    <property type="match status" value="1"/>
</dbReference>
<keyword evidence="4 10" id="KW-0812">Transmembrane</keyword>
<evidence type="ECO:0000256" key="4">
    <source>
        <dbReference type="ARBA" id="ARBA00022692"/>
    </source>
</evidence>
<evidence type="ECO:0000313" key="13">
    <source>
        <dbReference type="EMBL" id="GFG31305.1"/>
    </source>
</evidence>
<evidence type="ECO:0000313" key="14">
    <source>
        <dbReference type="Proteomes" id="UP000502823"/>
    </source>
</evidence>
<feature type="transmembrane region" description="Helical" evidence="10">
    <location>
        <begin position="483"/>
        <end position="500"/>
    </location>
</feature>
<evidence type="ECO:0000256" key="5">
    <source>
        <dbReference type="ARBA" id="ARBA00022857"/>
    </source>
</evidence>
<keyword evidence="6 10" id="KW-1133">Transmembrane helix</keyword>
<proteinExistence type="inferred from homology"/>
<evidence type="ECO:0000256" key="6">
    <source>
        <dbReference type="ARBA" id="ARBA00022989"/>
    </source>
</evidence>
<dbReference type="CDD" id="cd05236">
    <property type="entry name" value="FAR-N_SDR_e"/>
    <property type="match status" value="1"/>
</dbReference>
<dbReference type="GO" id="GO:0080019">
    <property type="term" value="F:alcohol-forming very long-chain fatty acyl-CoA reductase activity"/>
    <property type="evidence" value="ECO:0007669"/>
    <property type="project" value="InterPro"/>
</dbReference>
<accession>A0A6L2PL99</accession>
<sequence>MSSPQSEVAEFFRGRSVLLTGASGFMGKVLLEKMLYSCPDLRTVFILMRSKRSKTPEMRTEEMLKVPLFNRLRKERPDALQKVLPIQGDILLEELGLTPANKARLQEEVSVVFHCAATLKLEAKLKDSVEMNMMGTWRVLQLARGMTQLKVFVHLSTAFCYCDLEVLDERVYDPPVDPHDVMRCVQWMDEASVDMITGRLMAPHPNTYTFTKRLAEHLVSQEFPDMPVVIARPCIVVPAWKEPMPGWVDSLNGPIGLLVGGGKGVIRSMYCKGDYGAQVIPVDMAINGLMVIAWSIGTSQNSDIPVFNITTPPAKRITWQDVLEKGRKAVHDTPFEMTIWYPDGSIRSSILMHNLSVIFLHFLPAYFLDFLLLIFGQKRFMVRLQYKILDGLNLLQYFTTREWIFGSSNFWALRKQLNPTDGEMFFLNPEDIDDDEFIANTVLGARQYCLKEPLSSLPRCRRNLKIRRTNSAYVHSLYVVDRVWSALFYLFLAWLIFYYLDSARHLLDLSTDFLKSAPVVRHFIPSVNGTACCVTQRYVNTCWYDHTVPDNMPMARISIRVTFLFLSHQTPYKEDTALGVVGPEHARSYTEMTKIQNNCEMKNARKLLKQNIGIRVRKQTLLMVIHTKNKRSTDCAQNKEENRKRNKDEQSYIFRFHCRVEPKCACGTQFEYRCSKSAANIPNDCEIPREDFCYRSLGQNPNQIPPEHTCRRYHPSSLLLILPLCMLDSLCYLRIGAEVGSTSQPIVIKQEQLKSKLTHSWRCRLQATADALTQSVTGHGERHISVTRSDRGKRFFSPKQSIPALWSIEALVQWEDVLGVLAHCTSRNLVTCGHPPNKAVDPDAHCSSLLDTSRQHSGNAALGPDTSIFTQSVFANGLIVSVK</sequence>
<keyword evidence="5 10" id="KW-0521">NADP</keyword>
<dbReference type="SUPFAM" id="SSF51735">
    <property type="entry name" value="NAD(P)-binding Rossmann-fold domains"/>
    <property type="match status" value="1"/>
</dbReference>
<comment type="caution">
    <text evidence="13">The sequence shown here is derived from an EMBL/GenBank/DDBJ whole genome shotgun (WGS) entry which is preliminary data.</text>
</comment>
<dbReference type="Pfam" id="PF07993">
    <property type="entry name" value="NAD_binding_4"/>
    <property type="match status" value="1"/>
</dbReference>
<dbReference type="InterPro" id="IPR036291">
    <property type="entry name" value="NAD(P)-bd_dom_sf"/>
</dbReference>
<evidence type="ECO:0000256" key="3">
    <source>
        <dbReference type="ARBA" id="ARBA00022516"/>
    </source>
</evidence>
<dbReference type="GO" id="GO:0005777">
    <property type="term" value="C:peroxisome"/>
    <property type="evidence" value="ECO:0007669"/>
    <property type="project" value="TreeGrafter"/>
</dbReference>
<keyword evidence="7 10" id="KW-0443">Lipid metabolism</keyword>
<keyword evidence="8 10" id="KW-0472">Membrane</keyword>
<dbReference type="AlphaFoldDB" id="A0A6L2PL99"/>
<dbReference type="PANTHER" id="PTHR11011">
    <property type="entry name" value="MALE STERILITY PROTEIN 2-RELATED"/>
    <property type="match status" value="1"/>
</dbReference>
<dbReference type="InterPro" id="IPR033640">
    <property type="entry name" value="FAR_C"/>
</dbReference>
<dbReference type="GO" id="GO:0016020">
    <property type="term" value="C:membrane"/>
    <property type="evidence" value="ECO:0007669"/>
    <property type="project" value="UniProtKB-SubCell"/>
</dbReference>
<dbReference type="Gene3D" id="3.40.50.720">
    <property type="entry name" value="NAD(P)-binding Rossmann-like Domain"/>
    <property type="match status" value="1"/>
</dbReference>
<evidence type="ECO:0000256" key="9">
    <source>
        <dbReference type="ARBA" id="ARBA00052530"/>
    </source>
</evidence>
<dbReference type="PANTHER" id="PTHR11011:SF12">
    <property type="entry name" value="FATTY ACYL-COA REDUCTASE"/>
    <property type="match status" value="1"/>
</dbReference>
<dbReference type="OrthoDB" id="429813at2759"/>
<dbReference type="EMBL" id="BLKM01000294">
    <property type="protein sequence ID" value="GFG31305.1"/>
    <property type="molecule type" value="Genomic_DNA"/>
</dbReference>
<dbReference type="EC" id="1.2.1.84" evidence="10"/>
<evidence type="ECO:0000256" key="7">
    <source>
        <dbReference type="ARBA" id="ARBA00023098"/>
    </source>
</evidence>
<comment type="similarity">
    <text evidence="2 10">Belongs to the fatty acyl-CoA reductase family.</text>
</comment>
<comment type="function">
    <text evidence="10">Catalyzes the reduction of fatty acyl-CoA to fatty alcohols.</text>
</comment>
<dbReference type="FunFam" id="3.40.50.720:FF:000143">
    <property type="entry name" value="Fatty acyl-CoA reductase"/>
    <property type="match status" value="1"/>
</dbReference>
<evidence type="ECO:0000259" key="11">
    <source>
        <dbReference type="Pfam" id="PF03015"/>
    </source>
</evidence>
<reference evidence="14" key="1">
    <citation type="submission" date="2020-01" db="EMBL/GenBank/DDBJ databases">
        <title>Draft genome sequence of the Termite Coptotermes fromosanus.</title>
        <authorList>
            <person name="Itakura S."/>
            <person name="Yosikawa Y."/>
            <person name="Umezawa K."/>
        </authorList>
    </citation>
    <scope>NUCLEOTIDE SEQUENCE [LARGE SCALE GENOMIC DNA]</scope>
</reference>
<dbReference type="CDD" id="cd09071">
    <property type="entry name" value="FAR_C"/>
    <property type="match status" value="1"/>
</dbReference>
<evidence type="ECO:0000256" key="10">
    <source>
        <dbReference type="RuleBase" id="RU363097"/>
    </source>
</evidence>
<dbReference type="InParanoid" id="A0A6L2PL99"/>
<comment type="subcellular location">
    <subcellularLocation>
        <location evidence="1">Membrane</location>
        <topology evidence="1">Multi-pass membrane protein</topology>
    </subcellularLocation>
</comment>
<feature type="transmembrane region" description="Helical" evidence="10">
    <location>
        <begin position="355"/>
        <end position="375"/>
    </location>
</feature>
<organism evidence="13 14">
    <name type="scientific">Coptotermes formosanus</name>
    <name type="common">Formosan subterranean termite</name>
    <dbReference type="NCBI Taxonomy" id="36987"/>
    <lineage>
        <taxon>Eukaryota</taxon>
        <taxon>Metazoa</taxon>
        <taxon>Ecdysozoa</taxon>
        <taxon>Arthropoda</taxon>
        <taxon>Hexapoda</taxon>
        <taxon>Insecta</taxon>
        <taxon>Pterygota</taxon>
        <taxon>Neoptera</taxon>
        <taxon>Polyneoptera</taxon>
        <taxon>Dictyoptera</taxon>
        <taxon>Blattodea</taxon>
        <taxon>Blattoidea</taxon>
        <taxon>Termitoidae</taxon>
        <taxon>Rhinotermitidae</taxon>
        <taxon>Coptotermes</taxon>
    </lineage>
</organism>
<feature type="domain" description="Thioester reductase (TE)" evidence="12">
    <location>
        <begin position="19"/>
        <end position="287"/>
    </location>
</feature>
<comment type="catalytic activity">
    <reaction evidence="9 10">
        <text>a long-chain fatty acyl-CoA + 2 NADPH + 2 H(+) = a long-chain primary fatty alcohol + 2 NADP(+) + CoA</text>
        <dbReference type="Rhea" id="RHEA:52716"/>
        <dbReference type="ChEBI" id="CHEBI:15378"/>
        <dbReference type="ChEBI" id="CHEBI:57287"/>
        <dbReference type="ChEBI" id="CHEBI:57783"/>
        <dbReference type="ChEBI" id="CHEBI:58349"/>
        <dbReference type="ChEBI" id="CHEBI:77396"/>
        <dbReference type="ChEBI" id="CHEBI:83139"/>
        <dbReference type="EC" id="1.2.1.84"/>
    </reaction>
</comment>
<dbReference type="GO" id="GO:0102965">
    <property type="term" value="F:alcohol-forming long-chain fatty acyl-CoA reductase activity"/>
    <property type="evidence" value="ECO:0007669"/>
    <property type="project" value="UniProtKB-EC"/>
</dbReference>
<evidence type="ECO:0000256" key="1">
    <source>
        <dbReference type="ARBA" id="ARBA00004141"/>
    </source>
</evidence>
<dbReference type="FunCoup" id="A0A6L2PL99">
    <property type="interactions" value="53"/>
</dbReference>
<keyword evidence="10" id="KW-0560">Oxidoreductase</keyword>
<dbReference type="GO" id="GO:0035336">
    <property type="term" value="P:long-chain fatty-acyl-CoA metabolic process"/>
    <property type="evidence" value="ECO:0007669"/>
    <property type="project" value="TreeGrafter"/>
</dbReference>
<evidence type="ECO:0000256" key="8">
    <source>
        <dbReference type="ARBA" id="ARBA00023136"/>
    </source>
</evidence>
<protein>
    <recommendedName>
        <fullName evidence="10">Fatty acyl-CoA reductase</fullName>
        <ecNumber evidence="10">1.2.1.84</ecNumber>
    </recommendedName>
</protein>
<gene>
    <name evidence="13" type="ORF">Cfor_12868</name>
</gene>
<feature type="domain" description="Fatty acyl-CoA reductase C-terminal" evidence="11">
    <location>
        <begin position="360"/>
        <end position="452"/>
    </location>
</feature>
<keyword evidence="3 10" id="KW-0444">Lipid biosynthesis</keyword>
<name>A0A6L2PL99_COPFO</name>
<keyword evidence="14" id="KW-1185">Reference proteome</keyword>